<dbReference type="AlphaFoldDB" id="A0A3B0SET9"/>
<dbReference type="GO" id="GO:0046872">
    <property type="term" value="F:metal ion binding"/>
    <property type="evidence" value="ECO:0007669"/>
    <property type="project" value="UniProtKB-KW"/>
</dbReference>
<dbReference type="Pfam" id="PF13442">
    <property type="entry name" value="Cytochrome_CBB3"/>
    <property type="match status" value="1"/>
</dbReference>
<dbReference type="GO" id="GO:0009055">
    <property type="term" value="F:electron transfer activity"/>
    <property type="evidence" value="ECO:0007669"/>
    <property type="project" value="InterPro"/>
</dbReference>
<dbReference type="PROSITE" id="PS51007">
    <property type="entry name" value="CYTC"/>
    <property type="match status" value="1"/>
</dbReference>
<keyword evidence="2" id="KW-0479">Metal-binding</keyword>
<evidence type="ECO:0000256" key="2">
    <source>
        <dbReference type="ARBA" id="ARBA00022723"/>
    </source>
</evidence>
<feature type="domain" description="Cytochrome c" evidence="4">
    <location>
        <begin position="58"/>
        <end position="136"/>
    </location>
</feature>
<keyword evidence="3" id="KW-0408">Iron</keyword>
<evidence type="ECO:0000256" key="3">
    <source>
        <dbReference type="ARBA" id="ARBA00023004"/>
    </source>
</evidence>
<evidence type="ECO:0000256" key="1">
    <source>
        <dbReference type="ARBA" id="ARBA00022617"/>
    </source>
</evidence>
<name>A0A3B0SET9_9ZZZZ</name>
<proteinExistence type="predicted"/>
<evidence type="ECO:0000259" key="4">
    <source>
        <dbReference type="PROSITE" id="PS51007"/>
    </source>
</evidence>
<dbReference type="GO" id="GO:0020037">
    <property type="term" value="F:heme binding"/>
    <property type="evidence" value="ECO:0007669"/>
    <property type="project" value="InterPro"/>
</dbReference>
<organism evidence="5">
    <name type="scientific">hydrothermal vent metagenome</name>
    <dbReference type="NCBI Taxonomy" id="652676"/>
    <lineage>
        <taxon>unclassified sequences</taxon>
        <taxon>metagenomes</taxon>
        <taxon>ecological metagenomes</taxon>
    </lineage>
</organism>
<dbReference type="InterPro" id="IPR036909">
    <property type="entry name" value="Cyt_c-like_dom_sf"/>
</dbReference>
<dbReference type="EMBL" id="UOEI01000134">
    <property type="protein sequence ID" value="VAV94773.1"/>
    <property type="molecule type" value="Genomic_DNA"/>
</dbReference>
<dbReference type="InterPro" id="IPR009056">
    <property type="entry name" value="Cyt_c-like_dom"/>
</dbReference>
<dbReference type="SUPFAM" id="SSF46626">
    <property type="entry name" value="Cytochrome c"/>
    <property type="match status" value="1"/>
</dbReference>
<feature type="non-terminal residue" evidence="5">
    <location>
        <position position="168"/>
    </location>
</feature>
<reference evidence="5" key="1">
    <citation type="submission" date="2018-06" db="EMBL/GenBank/DDBJ databases">
        <authorList>
            <person name="Zhirakovskaya E."/>
        </authorList>
    </citation>
    <scope>NUCLEOTIDE SEQUENCE</scope>
</reference>
<protein>
    <recommendedName>
        <fullName evidence="4">Cytochrome c domain-containing protein</fullName>
    </recommendedName>
</protein>
<dbReference type="Gene3D" id="1.10.760.10">
    <property type="entry name" value="Cytochrome c-like domain"/>
    <property type="match status" value="1"/>
</dbReference>
<accession>A0A3B0SET9</accession>
<evidence type="ECO:0000313" key="5">
    <source>
        <dbReference type="EMBL" id="VAV94773.1"/>
    </source>
</evidence>
<sequence>MPGIRDRRRRGLRVALPLLITAFLFSAFPAFATDEGVPEQISDTGDAGHIEEPIVPRNDLSIGGELYRSECSACHAATGIGGALSFRGNAPALKEYTALETAAAIRGGPGEMPFFGPTSITDEELSQIVTYTLYLKNPDDLGGAPIGRVGPVMEGFIAWAVGMSAIAL</sequence>
<gene>
    <name evidence="5" type="ORF">MNBD_ACTINO01-1807</name>
</gene>
<keyword evidence="1" id="KW-0349">Heme</keyword>